<dbReference type="AlphaFoldDB" id="A0A835QXZ4"/>
<evidence type="ECO:0000313" key="1">
    <source>
        <dbReference type="EMBL" id="KAG0481835.1"/>
    </source>
</evidence>
<dbReference type="EMBL" id="JADCNM010000005">
    <property type="protein sequence ID" value="KAG0481835.1"/>
    <property type="molecule type" value="Genomic_DNA"/>
</dbReference>
<name>A0A835QXZ4_VANPL</name>
<proteinExistence type="predicted"/>
<gene>
    <name evidence="1" type="ORF">HPP92_009919</name>
</gene>
<evidence type="ECO:0000313" key="2">
    <source>
        <dbReference type="Proteomes" id="UP000639772"/>
    </source>
</evidence>
<comment type="caution">
    <text evidence="1">The sequence shown here is derived from an EMBL/GenBank/DDBJ whole genome shotgun (WGS) entry which is preliminary data.</text>
</comment>
<dbReference type="Proteomes" id="UP000639772">
    <property type="component" value="Unassembled WGS sequence"/>
</dbReference>
<protein>
    <submittedName>
        <fullName evidence="1">Uncharacterized protein</fullName>
    </submittedName>
</protein>
<accession>A0A835QXZ4</accession>
<organism evidence="1 2">
    <name type="scientific">Vanilla planifolia</name>
    <name type="common">Vanilla</name>
    <dbReference type="NCBI Taxonomy" id="51239"/>
    <lineage>
        <taxon>Eukaryota</taxon>
        <taxon>Viridiplantae</taxon>
        <taxon>Streptophyta</taxon>
        <taxon>Embryophyta</taxon>
        <taxon>Tracheophyta</taxon>
        <taxon>Spermatophyta</taxon>
        <taxon>Magnoliopsida</taxon>
        <taxon>Liliopsida</taxon>
        <taxon>Asparagales</taxon>
        <taxon>Orchidaceae</taxon>
        <taxon>Vanilloideae</taxon>
        <taxon>Vanilleae</taxon>
        <taxon>Vanilla</taxon>
    </lineage>
</organism>
<reference evidence="1 2" key="1">
    <citation type="journal article" date="2020" name="Nat. Food">
        <title>A phased Vanilla planifolia genome enables genetic improvement of flavour and production.</title>
        <authorList>
            <person name="Hasing T."/>
            <person name="Tang H."/>
            <person name="Brym M."/>
            <person name="Khazi F."/>
            <person name="Huang T."/>
            <person name="Chambers A.H."/>
        </authorList>
    </citation>
    <scope>NUCLEOTIDE SEQUENCE [LARGE SCALE GENOMIC DNA]</scope>
    <source>
        <tissue evidence="1">Leaf</tissue>
    </source>
</reference>
<sequence>MALLQLKGNRPHVNAINERLQGNALVSQSSKHAAISGDGQHVASIDVAALAALKSKPDIYKRNHERVVSYSSIIFL</sequence>